<keyword evidence="1" id="KW-1133">Transmembrane helix</keyword>
<organism evidence="2 3">
    <name type="scientific">Candidatus Cellulosilyticum pullistercoris</name>
    <dbReference type="NCBI Taxonomy" id="2838521"/>
    <lineage>
        <taxon>Bacteria</taxon>
        <taxon>Bacillati</taxon>
        <taxon>Bacillota</taxon>
        <taxon>Clostridia</taxon>
        <taxon>Lachnospirales</taxon>
        <taxon>Cellulosilyticaceae</taxon>
        <taxon>Cellulosilyticum</taxon>
    </lineage>
</organism>
<dbReference type="EMBL" id="JAHLFQ010000039">
    <property type="protein sequence ID" value="MBU3803526.1"/>
    <property type="molecule type" value="Genomic_DNA"/>
</dbReference>
<reference evidence="2" key="2">
    <citation type="submission" date="2021-04" db="EMBL/GenBank/DDBJ databases">
        <authorList>
            <person name="Gilroy R."/>
        </authorList>
    </citation>
    <scope>NUCLEOTIDE SEQUENCE</scope>
    <source>
        <strain evidence="2">B5-657</strain>
    </source>
</reference>
<reference evidence="2" key="1">
    <citation type="journal article" date="2021" name="PeerJ">
        <title>Extensive microbial diversity within the chicken gut microbiome revealed by metagenomics and culture.</title>
        <authorList>
            <person name="Gilroy R."/>
            <person name="Ravi A."/>
            <person name="Getino M."/>
            <person name="Pursley I."/>
            <person name="Horton D.L."/>
            <person name="Alikhan N.F."/>
            <person name="Baker D."/>
            <person name="Gharbi K."/>
            <person name="Hall N."/>
            <person name="Watson M."/>
            <person name="Adriaenssens E.M."/>
            <person name="Foster-Nyarko E."/>
            <person name="Jarju S."/>
            <person name="Secka A."/>
            <person name="Antonio M."/>
            <person name="Oren A."/>
            <person name="Chaudhuri R.R."/>
            <person name="La Ragione R."/>
            <person name="Hildebrand F."/>
            <person name="Pallen M.J."/>
        </authorList>
    </citation>
    <scope>NUCLEOTIDE SEQUENCE</scope>
    <source>
        <strain evidence="2">B5-657</strain>
    </source>
</reference>
<evidence type="ECO:0000313" key="3">
    <source>
        <dbReference type="Proteomes" id="UP000824229"/>
    </source>
</evidence>
<sequence length="72" mass="8271">MGVLEVLLVITDEFLVGAMYLIGIAIACLILKFIIKKAIEESSLIKELRKTNRLLEELIEYNDKVEYVLKDE</sequence>
<evidence type="ECO:0000256" key="1">
    <source>
        <dbReference type="SAM" id="Phobius"/>
    </source>
</evidence>
<comment type="caution">
    <text evidence="2">The sequence shown here is derived from an EMBL/GenBank/DDBJ whole genome shotgun (WGS) entry which is preliminary data.</text>
</comment>
<keyword evidence="1" id="KW-0812">Transmembrane</keyword>
<proteinExistence type="predicted"/>
<name>A0A9E2KBF9_9FIRM</name>
<dbReference type="AlphaFoldDB" id="A0A9E2KBF9"/>
<accession>A0A9E2KBF9</accession>
<evidence type="ECO:0000313" key="2">
    <source>
        <dbReference type="EMBL" id="MBU3803526.1"/>
    </source>
</evidence>
<feature type="transmembrane region" description="Helical" evidence="1">
    <location>
        <begin position="14"/>
        <end position="35"/>
    </location>
</feature>
<dbReference type="Proteomes" id="UP000824229">
    <property type="component" value="Unassembled WGS sequence"/>
</dbReference>
<protein>
    <submittedName>
        <fullName evidence="2">Uncharacterized protein</fullName>
    </submittedName>
</protein>
<keyword evidence="1" id="KW-0472">Membrane</keyword>
<gene>
    <name evidence="2" type="ORF">H9872_02045</name>
</gene>